<feature type="transmembrane region" description="Helical" evidence="8">
    <location>
        <begin position="586"/>
        <end position="605"/>
    </location>
</feature>
<feature type="compositionally biased region" description="Polar residues" evidence="7">
    <location>
        <begin position="772"/>
        <end position="792"/>
    </location>
</feature>
<feature type="region of interest" description="Disordered" evidence="7">
    <location>
        <begin position="767"/>
        <end position="885"/>
    </location>
</feature>
<organism evidence="11 12">
    <name type="scientific">Sporothrix stenoceras</name>
    <dbReference type="NCBI Taxonomy" id="5173"/>
    <lineage>
        <taxon>Eukaryota</taxon>
        <taxon>Fungi</taxon>
        <taxon>Dikarya</taxon>
        <taxon>Ascomycota</taxon>
        <taxon>Pezizomycotina</taxon>
        <taxon>Sordariomycetes</taxon>
        <taxon>Sordariomycetidae</taxon>
        <taxon>Ophiostomatales</taxon>
        <taxon>Ophiostomataceae</taxon>
        <taxon>Sporothrix</taxon>
    </lineage>
</organism>
<keyword evidence="6 8" id="KW-0472">Membrane</keyword>
<evidence type="ECO:0000256" key="9">
    <source>
        <dbReference type="SAM" id="SignalP"/>
    </source>
</evidence>
<evidence type="ECO:0000256" key="3">
    <source>
        <dbReference type="ARBA" id="ARBA00022692"/>
    </source>
</evidence>
<gene>
    <name evidence="11" type="ORF">Sste5346_007524</name>
</gene>
<feature type="transmembrane region" description="Helical" evidence="8">
    <location>
        <begin position="529"/>
        <end position="549"/>
    </location>
</feature>
<feature type="compositionally biased region" description="Low complexity" evidence="7">
    <location>
        <begin position="833"/>
        <end position="845"/>
    </location>
</feature>
<feature type="chain" id="PRO_5045517118" description="ML-like domain-containing protein" evidence="9">
    <location>
        <begin position="28"/>
        <end position="919"/>
    </location>
</feature>
<evidence type="ECO:0000256" key="2">
    <source>
        <dbReference type="ARBA" id="ARBA00010642"/>
    </source>
</evidence>
<dbReference type="SMART" id="SM01320">
    <property type="entry name" value="TRP_N"/>
    <property type="match status" value="1"/>
</dbReference>
<sequence length="919" mass="97935">MARNRPTGLRRLALAASIFFQAATISATDILQTTGFNNCGGNDTTVTVQKVDIQYNNANQTVTFDVAGTSAKVQNVTAILNVTAYGTQVYSNSFNPCSASTFVKQLCPVPAGSFAASGSQAIPAEFANQVPAIAFQIPDIAAQATLQLMAMDGDNKGQDVACIQSQVSNGKTTDIPAVSYVAAGVAAAALVLSGVGAVGAAIASGSSAAAAGGSSVAGGMGTISPSFGEVFGWFQGMAMNSMLSVNYPQVYRSFAKNFGFSTGLIPWTDLQIAIDNFRVATGGNLTNDSVQFLQNATLVFPDGSTETPSQSSLSFRLARSLLVSPEVHLLDRRTHALLLREITTSINGTSSAGTNGTDSTGGTVSTVRVAVSGIRAYVEQLSIPSASTFMTVLLIVSIVIAAITVGILLVKVILEAWALIGRFPESLSGFRKHYWRSIARAITTLILLLYGVWVLYCMFQFTQGDSWAAKVLAGVTLGLFTGVLAFFSFRIWYTAQKLTDEEGDASGLYDDKKIWTKYSLFYESYRRQYWWVFVPAIFYMFAKGVALAVGDGHGMAQTIAQLAIESVMLILLLWSRPYERRSGNVVNILIQVVRVLSVICILVFVEEFGIAETTQTVAGVVLIAVQSALSGILAILIAFNAIVACVKENPHRKRRKELEKARDTDNLTPLDARNSLLQVGQVNKRLSGRMSPIDEETASLSSVPDKKVDMAAVPSTNTTNTAALVPAATSTNLAVPRFPPARQASTVSSTLSASSGAVLIGLASSAPDARSLTPSNSNTGAPNFSSRLQYSGSRRIADQGGESLLGDMAPMGRSDTADMRQPTLPNLGGGGNNMNNGPRGPPTRNQTYGGQGYRPRYNYGNGNGPNYQRRSNSYSPFPPQQQQQQPQYMAYNGNQNNYGNFNGNFNGGYGPYRGPPRGY</sequence>
<comment type="similarity">
    <text evidence="2">Belongs to the transient receptor potential (TRP) ion channel family.</text>
</comment>
<evidence type="ECO:0000259" key="10">
    <source>
        <dbReference type="SMART" id="SM01320"/>
    </source>
</evidence>
<feature type="signal peptide" evidence="9">
    <location>
        <begin position="1"/>
        <end position="27"/>
    </location>
</feature>
<feature type="domain" description="ML-like" evidence="10">
    <location>
        <begin position="29"/>
        <end position="174"/>
    </location>
</feature>
<evidence type="ECO:0000256" key="5">
    <source>
        <dbReference type="ARBA" id="ARBA00022989"/>
    </source>
</evidence>
<evidence type="ECO:0000256" key="7">
    <source>
        <dbReference type="SAM" id="MobiDB-lite"/>
    </source>
</evidence>
<evidence type="ECO:0000256" key="1">
    <source>
        <dbReference type="ARBA" id="ARBA00004141"/>
    </source>
</evidence>
<feature type="transmembrane region" description="Helical" evidence="8">
    <location>
        <begin position="467"/>
        <end position="489"/>
    </location>
</feature>
<name>A0ABR3YTA0_9PEZI</name>
<dbReference type="Proteomes" id="UP001583186">
    <property type="component" value="Unassembled WGS sequence"/>
</dbReference>
<dbReference type="InterPro" id="IPR032800">
    <property type="entry name" value="TRP_N"/>
</dbReference>
<evidence type="ECO:0000256" key="8">
    <source>
        <dbReference type="SAM" id="Phobius"/>
    </source>
</evidence>
<keyword evidence="5 8" id="KW-1133">Transmembrane helix</keyword>
<keyword evidence="3 8" id="KW-0812">Transmembrane</keyword>
<evidence type="ECO:0000313" key="12">
    <source>
        <dbReference type="Proteomes" id="UP001583186"/>
    </source>
</evidence>
<feature type="transmembrane region" description="Helical" evidence="8">
    <location>
        <begin position="617"/>
        <end position="646"/>
    </location>
</feature>
<dbReference type="PANTHER" id="PTHR31145">
    <property type="entry name" value="INTEGRAL MEMBRANE PROTEIN (AFU_ORTHOLOGUE AFUA_7G01610)"/>
    <property type="match status" value="1"/>
</dbReference>
<reference evidence="11 12" key="1">
    <citation type="journal article" date="2024" name="IMA Fungus">
        <title>IMA Genome - F19 : A genome assembly and annotation guide to empower mycologists, including annotated draft genome sequences of Ceratocystis pirilliformis, Diaporthe australafricana, Fusarium ophioides, Paecilomyces lecythidis, and Sporothrix stenoceras.</title>
        <authorList>
            <person name="Aylward J."/>
            <person name="Wilson A.M."/>
            <person name="Visagie C.M."/>
            <person name="Spraker J."/>
            <person name="Barnes I."/>
            <person name="Buitendag C."/>
            <person name="Ceriani C."/>
            <person name="Del Mar Angel L."/>
            <person name="du Plessis D."/>
            <person name="Fuchs T."/>
            <person name="Gasser K."/>
            <person name="Kramer D."/>
            <person name="Li W."/>
            <person name="Munsamy K."/>
            <person name="Piso A."/>
            <person name="Price J.L."/>
            <person name="Sonnekus B."/>
            <person name="Thomas C."/>
            <person name="van der Nest A."/>
            <person name="van Dijk A."/>
            <person name="van Heerden A."/>
            <person name="van Vuuren N."/>
            <person name="Yilmaz N."/>
            <person name="Duong T.A."/>
            <person name="van der Merwe N.A."/>
            <person name="Wingfield M.J."/>
            <person name="Wingfield B.D."/>
        </authorList>
    </citation>
    <scope>NUCLEOTIDE SEQUENCE [LARGE SCALE GENOMIC DNA]</scope>
    <source>
        <strain evidence="11 12">CMW 5346</strain>
    </source>
</reference>
<feature type="transmembrane region" description="Helical" evidence="8">
    <location>
        <begin position="389"/>
        <end position="420"/>
    </location>
</feature>
<dbReference type="InterPro" id="IPR010308">
    <property type="entry name" value="TRP_C"/>
</dbReference>
<comment type="subcellular location">
    <subcellularLocation>
        <location evidence="1">Membrane</location>
        <topology evidence="1">Multi-pass membrane protein</topology>
    </subcellularLocation>
</comment>
<evidence type="ECO:0000256" key="6">
    <source>
        <dbReference type="ARBA" id="ARBA00023136"/>
    </source>
</evidence>
<dbReference type="Pfam" id="PF14558">
    <property type="entry name" value="TRP_N"/>
    <property type="match status" value="1"/>
</dbReference>
<dbReference type="PANTHER" id="PTHR31145:SF5">
    <property type="entry name" value="DUF907 DOMAIN PROTEIN (AFU_ORTHOLOGUE AFUA_2G06100)"/>
    <property type="match status" value="1"/>
</dbReference>
<dbReference type="EMBL" id="JAWCUI010000051">
    <property type="protein sequence ID" value="KAL1891608.1"/>
    <property type="molecule type" value="Genomic_DNA"/>
</dbReference>
<evidence type="ECO:0000313" key="11">
    <source>
        <dbReference type="EMBL" id="KAL1891608.1"/>
    </source>
</evidence>
<protein>
    <recommendedName>
        <fullName evidence="10">ML-like domain-containing protein</fullName>
    </recommendedName>
</protein>
<accession>A0ABR3YTA0</accession>
<dbReference type="InterPro" id="IPR040241">
    <property type="entry name" value="TRP_Flc/Pkd2-like"/>
</dbReference>
<evidence type="ECO:0000256" key="4">
    <source>
        <dbReference type="ARBA" id="ARBA00022729"/>
    </source>
</evidence>
<feature type="compositionally biased region" description="Low complexity" evidence="7">
    <location>
        <begin position="853"/>
        <end position="870"/>
    </location>
</feature>
<dbReference type="Pfam" id="PF06011">
    <property type="entry name" value="TRP"/>
    <property type="match status" value="1"/>
</dbReference>
<feature type="transmembrane region" description="Helical" evidence="8">
    <location>
        <begin position="441"/>
        <end position="461"/>
    </location>
</feature>
<keyword evidence="12" id="KW-1185">Reference proteome</keyword>
<keyword evidence="4 9" id="KW-0732">Signal</keyword>
<comment type="caution">
    <text evidence="11">The sequence shown here is derived from an EMBL/GenBank/DDBJ whole genome shotgun (WGS) entry which is preliminary data.</text>
</comment>
<proteinExistence type="inferred from homology"/>